<evidence type="ECO:0000256" key="1">
    <source>
        <dbReference type="SAM" id="MobiDB-lite"/>
    </source>
</evidence>
<accession>A0A1Q9DQC1</accession>
<feature type="region of interest" description="Disordered" evidence="1">
    <location>
        <begin position="382"/>
        <end position="412"/>
    </location>
</feature>
<reference evidence="2 3" key="1">
    <citation type="submission" date="2016-02" db="EMBL/GenBank/DDBJ databases">
        <title>Genome analysis of coral dinoflagellate symbionts highlights evolutionary adaptations to a symbiotic lifestyle.</title>
        <authorList>
            <person name="Aranda M."/>
            <person name="Li Y."/>
            <person name="Liew Y.J."/>
            <person name="Baumgarten S."/>
            <person name="Simakov O."/>
            <person name="Wilson M."/>
            <person name="Piel J."/>
            <person name="Ashoor H."/>
            <person name="Bougouffa S."/>
            <person name="Bajic V.B."/>
            <person name="Ryu T."/>
            <person name="Ravasi T."/>
            <person name="Bayer T."/>
            <person name="Micklem G."/>
            <person name="Kim H."/>
            <person name="Bhak J."/>
            <person name="Lajeunesse T.C."/>
            <person name="Voolstra C.R."/>
        </authorList>
    </citation>
    <scope>NUCLEOTIDE SEQUENCE [LARGE SCALE GENOMIC DNA]</scope>
    <source>
        <strain evidence="2 3">CCMP2467</strain>
    </source>
</reference>
<protein>
    <submittedName>
        <fullName evidence="2">Uncharacterized protein</fullName>
    </submittedName>
</protein>
<dbReference type="Proteomes" id="UP000186817">
    <property type="component" value="Unassembled WGS sequence"/>
</dbReference>
<evidence type="ECO:0000313" key="3">
    <source>
        <dbReference type="Proteomes" id="UP000186817"/>
    </source>
</evidence>
<feature type="compositionally biased region" description="Gly residues" evidence="1">
    <location>
        <begin position="729"/>
        <end position="746"/>
    </location>
</feature>
<proteinExistence type="predicted"/>
<feature type="region of interest" description="Disordered" evidence="1">
    <location>
        <begin position="206"/>
        <end position="263"/>
    </location>
</feature>
<feature type="compositionally biased region" description="Basic and acidic residues" evidence="1">
    <location>
        <begin position="1023"/>
        <end position="1037"/>
    </location>
</feature>
<organism evidence="2 3">
    <name type="scientific">Symbiodinium microadriaticum</name>
    <name type="common">Dinoflagellate</name>
    <name type="synonym">Zooxanthella microadriatica</name>
    <dbReference type="NCBI Taxonomy" id="2951"/>
    <lineage>
        <taxon>Eukaryota</taxon>
        <taxon>Sar</taxon>
        <taxon>Alveolata</taxon>
        <taxon>Dinophyceae</taxon>
        <taxon>Suessiales</taxon>
        <taxon>Symbiodiniaceae</taxon>
        <taxon>Symbiodinium</taxon>
    </lineage>
</organism>
<sequence>MEGDSVEPPGAVASLKPCPPRRRRFSEVTSLATGYLVPVSLQVNRVNEILDCRYPFASPSLARLGWFGPRYFTKTAVKGALKLLLDKYEVEAADDDHGDSGKWWLEADAPGASWRSFLGVPGAASGDRNKYQRKGSSSTTAASDRTTKEWGDFGSGEERGGDAADNFAEETYWDGQGDEDWAGTDECWADGAAWYDNAGTEVCSDWGPGHVNGETGEGSSSWDPETEWEGTPKPGPVKRSVSWSDDVGRPLKMPAHEDEPWDEEAWNEEAWDEVEVFDDANEDAPTVSHEDSEIGWPEVEETIRKIEDLWGDGWEDEPAEAAKDDDGLDDDLINKDLAEAFEAVEDKTRVLDRPDAIHPFPEKPGVSTKPVNPHAQRLLLASQQASDPKTDKKNAKAQPKGKCAPKGKAKAKTKAKAKAKNAKTPYAVAFESFKDQWWTSEERTAVLATIPIGEQKRCATWSSAGWYGSPSHVEIVFSENMVRSARLRYAFAKRIYFVIENPVTLVGNWPGLRRLKKVASILQTAPLNGGIVPDDKLVFSDSSEDSADSGLEASAHGGGKASRKGSKGKGAAKGVNGDESAGSTPMKGGGKEPATKGTTGKKGTSMEGTPRKGGGKDEAKGVGKNKGMSSEGSPTKGGGKDEATKGAGKKGTNSEGSPTKGGGKDEAMKGTGKKGKSLEGSPVKGGGKDQPTKGSAGKKGNNESAEGTPGKGGGKDQAVKGSAEQKGIAKGGGKGESMEGTPGGGKKGAKGDGKAQATKGSTGKNGTSTEGTPAKGGGKDEAMKGSLGKKGSAGTPAKGGGKDQATKGSTGKKGTSMEGTPTKGGKDQSMKGAEQASRGKGATKELLERAHVEAAELSPGVEQDDWQSYLDFWQYNIHDMTHKPDDYVPADFENPLLIPPDYVLASLRHMQATQPRRCQLRLRKIREHGTMFSTFVRWQALHYPESKHSWGEAPAEQLLQHSRFLKDVLTGPSNEDTDLEDDGCDDDDDDNEADDLEGPEEEQEEEDCEDEDHDEDEDEDGWKEDANEDEGKVRVLDDAARKRKHKLDAFKNAAAELIEDMTHPNQMNEAERKRQRFEFLKQFMLDPENMAGLTIEAEYKEISERRNEGHYVEMPLCDLYNKYVTPEGIAFLENDILAKQTGRPHPQAPKNEDMRLYKVFDCEREISAGIKQFSTSVKAKKRVPKNEATRKKLAEVLTAQSADLVKGDAATNKPEKKTKEQKVLTPEEQEKKDFERNMQQILNLANKARSVAQNLYATGMERQEGNIEHLQEVHEACLKIHKGINDIVFKGGSDAQIYAAYEDNRAAIEAHSKAVMSAEDIVTGHYRRVAAAKRKMEKEAKNNEKSGPSRSQSSNDVWDWTENWDEEAEATEDVKRPRQLLPFPFTLDLPMATRRQIYDRTALRSYWEAYLAAAEENHFLVPHPLLKENDLDQLIPLRFYGDGADAYRDGVFPDADPWGRKFGAGYEPARAARANQPIAGGYKCLLDGFQADWEFHMLAMSLTRLYPDYMHIVHLAIGVDLISSMLLEITDDTSFYNATSREKRLLCVWEVYRVWAEQLKVSDRAGKRLFSTGVLRNNKVVEVSQKVLSATGCRYMIMWAATFLQSLQQSLNPVPIVIQ</sequence>
<feature type="compositionally biased region" description="Low complexity" evidence="1">
    <location>
        <begin position="754"/>
        <end position="772"/>
    </location>
</feature>
<feature type="region of interest" description="Disordered" evidence="1">
    <location>
        <begin position="969"/>
        <end position="1037"/>
    </location>
</feature>
<dbReference type="OMA" id="WKEDANE"/>
<keyword evidence="3" id="KW-1185">Reference proteome</keyword>
<dbReference type="EMBL" id="LSRX01000436">
    <property type="protein sequence ID" value="OLP97355.1"/>
    <property type="molecule type" value="Genomic_DNA"/>
</dbReference>
<feature type="region of interest" description="Disordered" evidence="1">
    <location>
        <begin position="1336"/>
        <end position="1358"/>
    </location>
</feature>
<feature type="compositionally biased region" description="Polar residues" evidence="1">
    <location>
        <begin position="1346"/>
        <end position="1356"/>
    </location>
</feature>
<feature type="region of interest" description="Disordered" evidence="1">
    <location>
        <begin position="541"/>
        <end position="842"/>
    </location>
</feature>
<feature type="compositionally biased region" description="Basic residues" evidence="1">
    <location>
        <begin position="403"/>
        <end position="412"/>
    </location>
</feature>
<name>A0A1Q9DQC1_SYMMI</name>
<evidence type="ECO:0000313" key="2">
    <source>
        <dbReference type="EMBL" id="OLP97355.1"/>
    </source>
</evidence>
<feature type="compositionally biased region" description="Basic and acidic residues" evidence="1">
    <location>
        <begin position="1213"/>
        <end position="1222"/>
    </location>
</feature>
<feature type="compositionally biased region" description="Basic and acidic residues" evidence="1">
    <location>
        <begin position="246"/>
        <end position="258"/>
    </location>
</feature>
<gene>
    <name evidence="2" type="ORF">AK812_SmicGene20327</name>
</gene>
<feature type="region of interest" description="Disordered" evidence="1">
    <location>
        <begin position="1205"/>
        <end position="1232"/>
    </location>
</feature>
<feature type="compositionally biased region" description="Low complexity" evidence="1">
    <location>
        <begin position="595"/>
        <end position="608"/>
    </location>
</feature>
<feature type="compositionally biased region" description="Acidic residues" evidence="1">
    <location>
        <begin position="975"/>
        <end position="1022"/>
    </location>
</feature>
<feature type="compositionally biased region" description="Basic and acidic residues" evidence="1">
    <location>
        <begin position="145"/>
        <end position="162"/>
    </location>
</feature>
<dbReference type="OrthoDB" id="10400979at2759"/>
<comment type="caution">
    <text evidence="2">The sequence shown here is derived from an EMBL/GenBank/DDBJ whole genome shotgun (WGS) entry which is preliminary data.</text>
</comment>
<feature type="region of interest" description="Disordered" evidence="1">
    <location>
        <begin position="124"/>
        <end position="164"/>
    </location>
</feature>
<feature type="compositionally biased region" description="Polar residues" evidence="1">
    <location>
        <begin position="806"/>
        <end position="819"/>
    </location>
</feature>